<dbReference type="Proteomes" id="UP000002313">
    <property type="component" value="Chromosome X"/>
</dbReference>
<dbReference type="AlphaFoldDB" id="E0S9U8"/>
<protein>
    <submittedName>
        <fullName evidence="1">Uncharacterized protein</fullName>
    </submittedName>
</protein>
<reference evidence="1 2" key="2">
    <citation type="journal article" date="2012" name="Proc. Natl. Acad. Sci. U.S.A.">
        <title>Gain and loss of multiple functionally related, horizontally transferred genes in the reduced genomes of two microsporidian parasites.</title>
        <authorList>
            <person name="Pombert J.-F."/>
            <person name="Selman M."/>
            <person name="Burki F."/>
            <person name="Bardell F.T."/>
            <person name="Farinelli L."/>
            <person name="Solter L.F."/>
            <person name="Whitman D.W."/>
            <person name="Weiss L.M."/>
            <person name="Corradi N."/>
            <person name="Keeling P.J."/>
        </authorList>
    </citation>
    <scope>NUCLEOTIDE SEQUENCE [LARGE SCALE GENOMIC DNA]</scope>
    <source>
        <strain evidence="1 2">ATCC 50506</strain>
    </source>
</reference>
<sequence>MMSLELTKENINAVSLELVKNKKMFDKNVNYVMGFMLKSFPEKNELLSRIKVLNIKSRSAKKIDPESDVMEQIAMNVFAIKNLDEGSFTKNMLALFRDPSSFSQAFLTYFYSNLNLSTTKTDEILNGLVELLLSESKLKKSFMNFMNSIELSEDSESISLEEAKSLHKASDDHTFEKIINKESYDESSSTVMSLVSLDDSEEIKRIDTSISLLFEGKREKMSMLSILVCTRVLNIIRIILENNYPRDVDVIPVLMYIAEIDQTIFKKSMSAIKIILRKTDYRDKEKLFEMFCALLERNPGIIRMAMLFVDTCGKHFNWPRFLEIIDGNEEIDLDVVDRSYIPNSSFYEFILFAEDPRRYMKTIKSMIRNELDSSLLRDLKEKINGRPDLKDIKPIKDAISSRLKLLSQKKCSKKERKDNSN</sequence>
<proteinExistence type="predicted"/>
<dbReference type="OrthoDB" id="2191847at2759"/>
<dbReference type="EMBL" id="CP001951">
    <property type="protein sequence ID" value="ADM12483.1"/>
    <property type="molecule type" value="Genomic_DNA"/>
</dbReference>
<accession>E0S9U8</accession>
<evidence type="ECO:0000313" key="1">
    <source>
        <dbReference type="EMBL" id="ADM12483.1"/>
    </source>
</evidence>
<dbReference type="HOGENOM" id="CLU_647279_0_0_1"/>
<dbReference type="VEuPathDB" id="MicrosporidiaDB:Eint_101580"/>
<keyword evidence="2" id="KW-1185">Reference proteome</keyword>
<reference evidence="1 2" key="1">
    <citation type="journal article" date="2010" name="Nat. Commun.">
        <title>The complete sequence of the smallest known nuclear genome from the microsporidian Encephalitozoon intestinalis.</title>
        <authorList>
            <person name="Corradi N."/>
            <person name="Pombert J.-F."/>
            <person name="Farinelli L."/>
            <person name="Didier E.S."/>
            <person name="Keeling P.J."/>
        </authorList>
    </citation>
    <scope>NUCLEOTIDE SEQUENCE [LARGE SCALE GENOMIC DNA]</scope>
    <source>
        <strain evidence="1 2">ATCC 50506</strain>
    </source>
</reference>
<evidence type="ECO:0000313" key="2">
    <source>
        <dbReference type="Proteomes" id="UP000002313"/>
    </source>
</evidence>
<dbReference type="KEGG" id="ein:Eint_101580"/>
<gene>
    <name evidence="1" type="ORF">Eint_101580</name>
</gene>
<dbReference type="RefSeq" id="XP_003073843.1">
    <property type="nucleotide sequence ID" value="XM_003073797.1"/>
</dbReference>
<name>E0S9U8_ENCIT</name>
<dbReference type="GeneID" id="9699549"/>
<organism evidence="1 2">
    <name type="scientific">Encephalitozoon intestinalis (strain ATCC 50506)</name>
    <name type="common">Microsporidian parasite</name>
    <name type="synonym">Septata intestinalis</name>
    <dbReference type="NCBI Taxonomy" id="876142"/>
    <lineage>
        <taxon>Eukaryota</taxon>
        <taxon>Fungi</taxon>
        <taxon>Fungi incertae sedis</taxon>
        <taxon>Microsporidia</taxon>
        <taxon>Unikaryonidae</taxon>
        <taxon>Encephalitozoon</taxon>
    </lineage>
</organism>